<sequence>MTGTRDSSGRRLGRLRLPVLPRVSSLRRRLVFATALLTTVGMAALLSLTVAVLTHVVSEDIDGLLVERAASALATVVRQGDGIAVTRNAAGGLGDVTWIYDASGRLVSGTATGTDSTPTGGEPDPAPVAGPSELTAGLAALSSVTEPTERESGGWRLRAVPIVLPGETEWIGVAVVGLSLAPYQRTETRTLLVGIGLAVLVVLGVSGMAAWTVRRALRPVEVMARRASAWSADDLTGRFDLGEPHDELTRLGQVLDGLLARVSRTIIAEQRLTAELAHELRSPLTVIRAEAELAGLDPTLSPAQAERFGRIGASVDQLTEVIGTLLSVSRGQVNRDERAPVDAVLRAAVEAAAGASAGAPADAVPEIVVAPAPGLALGVPQAVALRALAPLLENAVRYGRTRVTVTAVAQGGSIRISVTDDGPGIGDLVPELLFTPGYRAAESPGAGLGLALARRVAVAAGGTVEAVPGDRHGRFVLVLPAVPAEEAGLAPAD</sequence>
<dbReference type="InterPro" id="IPR003660">
    <property type="entry name" value="HAMP_dom"/>
</dbReference>
<dbReference type="Pfam" id="PF00512">
    <property type="entry name" value="HisKA"/>
    <property type="match status" value="1"/>
</dbReference>
<feature type="transmembrane region" description="Helical" evidence="12">
    <location>
        <begin position="191"/>
        <end position="213"/>
    </location>
</feature>
<evidence type="ECO:0000256" key="12">
    <source>
        <dbReference type="SAM" id="Phobius"/>
    </source>
</evidence>
<dbReference type="CDD" id="cd00082">
    <property type="entry name" value="HisKA"/>
    <property type="match status" value="1"/>
</dbReference>
<keyword evidence="6 12" id="KW-0812">Transmembrane</keyword>
<gene>
    <name evidence="15" type="ORF">E3O46_16045</name>
</gene>
<dbReference type="InterPro" id="IPR004358">
    <property type="entry name" value="Sig_transdc_His_kin-like_C"/>
</dbReference>
<dbReference type="Gene3D" id="1.10.287.130">
    <property type="match status" value="1"/>
</dbReference>
<evidence type="ECO:0000256" key="8">
    <source>
        <dbReference type="ARBA" id="ARBA00022989"/>
    </source>
</evidence>
<evidence type="ECO:0000256" key="9">
    <source>
        <dbReference type="ARBA" id="ARBA00023012"/>
    </source>
</evidence>
<evidence type="ECO:0000259" key="13">
    <source>
        <dbReference type="PROSITE" id="PS50109"/>
    </source>
</evidence>
<dbReference type="InterPro" id="IPR036890">
    <property type="entry name" value="HATPase_C_sf"/>
</dbReference>
<dbReference type="PROSITE" id="PS50885">
    <property type="entry name" value="HAMP"/>
    <property type="match status" value="1"/>
</dbReference>
<keyword evidence="9" id="KW-0902">Two-component regulatory system</keyword>
<dbReference type="PANTHER" id="PTHR45436:SF5">
    <property type="entry name" value="SENSOR HISTIDINE KINASE TRCS"/>
    <property type="match status" value="1"/>
</dbReference>
<evidence type="ECO:0000313" key="15">
    <source>
        <dbReference type="EMBL" id="TFC17602.1"/>
    </source>
</evidence>
<evidence type="ECO:0000313" key="16">
    <source>
        <dbReference type="Proteomes" id="UP000297604"/>
    </source>
</evidence>
<accession>A0ABY2ILD7</accession>
<protein>
    <recommendedName>
        <fullName evidence="3">histidine kinase</fullName>
        <ecNumber evidence="3">2.7.13.3</ecNumber>
    </recommendedName>
</protein>
<feature type="domain" description="Histidine kinase" evidence="13">
    <location>
        <begin position="275"/>
        <end position="483"/>
    </location>
</feature>
<evidence type="ECO:0000259" key="14">
    <source>
        <dbReference type="PROSITE" id="PS50885"/>
    </source>
</evidence>
<evidence type="ECO:0000256" key="6">
    <source>
        <dbReference type="ARBA" id="ARBA00022692"/>
    </source>
</evidence>
<dbReference type="InterPro" id="IPR036097">
    <property type="entry name" value="HisK_dim/P_sf"/>
</dbReference>
<keyword evidence="10 12" id="KW-0472">Membrane</keyword>
<dbReference type="Proteomes" id="UP000297604">
    <property type="component" value="Unassembled WGS sequence"/>
</dbReference>
<dbReference type="SMART" id="SM00388">
    <property type="entry name" value="HisKA"/>
    <property type="match status" value="1"/>
</dbReference>
<evidence type="ECO:0000256" key="5">
    <source>
        <dbReference type="ARBA" id="ARBA00022679"/>
    </source>
</evidence>
<dbReference type="PROSITE" id="PS50109">
    <property type="entry name" value="HIS_KIN"/>
    <property type="match status" value="1"/>
</dbReference>
<reference evidence="15 16" key="1">
    <citation type="submission" date="2019-03" db="EMBL/GenBank/DDBJ databases">
        <title>Genomics of glacier-inhabiting Cryobacterium strains.</title>
        <authorList>
            <person name="Liu Q."/>
            <person name="Xin Y.-H."/>
        </authorList>
    </citation>
    <scope>NUCLEOTIDE SEQUENCE [LARGE SCALE GENOMIC DNA]</scope>
    <source>
        <strain evidence="15 16">MDB1-5</strain>
    </source>
</reference>
<evidence type="ECO:0000256" key="3">
    <source>
        <dbReference type="ARBA" id="ARBA00012438"/>
    </source>
</evidence>
<dbReference type="InterPro" id="IPR050428">
    <property type="entry name" value="TCS_sensor_his_kinase"/>
</dbReference>
<proteinExistence type="predicted"/>
<dbReference type="GO" id="GO:0016301">
    <property type="term" value="F:kinase activity"/>
    <property type="evidence" value="ECO:0007669"/>
    <property type="project" value="UniProtKB-KW"/>
</dbReference>
<dbReference type="Gene3D" id="6.10.340.10">
    <property type="match status" value="1"/>
</dbReference>
<dbReference type="EMBL" id="SOFS01000040">
    <property type="protein sequence ID" value="TFC17602.1"/>
    <property type="molecule type" value="Genomic_DNA"/>
</dbReference>
<keyword evidence="5" id="KW-0808">Transferase</keyword>
<dbReference type="PANTHER" id="PTHR45436">
    <property type="entry name" value="SENSOR HISTIDINE KINASE YKOH"/>
    <property type="match status" value="1"/>
</dbReference>
<dbReference type="Pfam" id="PF02518">
    <property type="entry name" value="HATPase_c"/>
    <property type="match status" value="1"/>
</dbReference>
<dbReference type="PRINTS" id="PR00344">
    <property type="entry name" value="BCTRLSENSOR"/>
</dbReference>
<keyword evidence="8 12" id="KW-1133">Transmembrane helix</keyword>
<keyword evidence="4" id="KW-0597">Phosphoprotein</keyword>
<dbReference type="SMART" id="SM00387">
    <property type="entry name" value="HATPase_c"/>
    <property type="match status" value="1"/>
</dbReference>
<comment type="catalytic activity">
    <reaction evidence="1">
        <text>ATP + protein L-histidine = ADP + protein N-phospho-L-histidine.</text>
        <dbReference type="EC" id="2.7.13.3"/>
    </reaction>
</comment>
<evidence type="ECO:0000256" key="1">
    <source>
        <dbReference type="ARBA" id="ARBA00000085"/>
    </source>
</evidence>
<dbReference type="InterPro" id="IPR005467">
    <property type="entry name" value="His_kinase_dom"/>
</dbReference>
<evidence type="ECO:0000256" key="2">
    <source>
        <dbReference type="ARBA" id="ARBA00004236"/>
    </source>
</evidence>
<comment type="subcellular location">
    <subcellularLocation>
        <location evidence="2">Cell membrane</location>
    </subcellularLocation>
</comment>
<evidence type="ECO:0000256" key="10">
    <source>
        <dbReference type="ARBA" id="ARBA00023136"/>
    </source>
</evidence>
<evidence type="ECO:0000256" key="11">
    <source>
        <dbReference type="SAM" id="MobiDB-lite"/>
    </source>
</evidence>
<dbReference type="SUPFAM" id="SSF55874">
    <property type="entry name" value="ATPase domain of HSP90 chaperone/DNA topoisomerase II/histidine kinase"/>
    <property type="match status" value="1"/>
</dbReference>
<comment type="caution">
    <text evidence="15">The sequence shown here is derived from an EMBL/GenBank/DDBJ whole genome shotgun (WGS) entry which is preliminary data.</text>
</comment>
<dbReference type="SUPFAM" id="SSF47384">
    <property type="entry name" value="Homodimeric domain of signal transducing histidine kinase"/>
    <property type="match status" value="1"/>
</dbReference>
<dbReference type="InterPro" id="IPR003594">
    <property type="entry name" value="HATPase_dom"/>
</dbReference>
<evidence type="ECO:0000256" key="4">
    <source>
        <dbReference type="ARBA" id="ARBA00022553"/>
    </source>
</evidence>
<keyword evidence="16" id="KW-1185">Reference proteome</keyword>
<dbReference type="SMART" id="SM00304">
    <property type="entry name" value="HAMP"/>
    <property type="match status" value="1"/>
</dbReference>
<feature type="transmembrane region" description="Helical" evidence="12">
    <location>
        <begin position="30"/>
        <end position="57"/>
    </location>
</feature>
<feature type="domain" description="HAMP" evidence="14">
    <location>
        <begin position="214"/>
        <end position="267"/>
    </location>
</feature>
<evidence type="ECO:0000256" key="7">
    <source>
        <dbReference type="ARBA" id="ARBA00022777"/>
    </source>
</evidence>
<feature type="region of interest" description="Disordered" evidence="11">
    <location>
        <begin position="110"/>
        <end position="131"/>
    </location>
</feature>
<dbReference type="EC" id="2.7.13.3" evidence="3"/>
<dbReference type="Gene3D" id="3.30.565.10">
    <property type="entry name" value="Histidine kinase-like ATPase, C-terminal domain"/>
    <property type="match status" value="1"/>
</dbReference>
<name>A0ABY2ILD7_9MICO</name>
<keyword evidence="7 15" id="KW-0418">Kinase</keyword>
<dbReference type="RefSeq" id="WP_134562072.1">
    <property type="nucleotide sequence ID" value="NZ_SOFS01000040.1"/>
</dbReference>
<feature type="compositionally biased region" description="Polar residues" evidence="11">
    <location>
        <begin position="110"/>
        <end position="119"/>
    </location>
</feature>
<dbReference type="InterPro" id="IPR003661">
    <property type="entry name" value="HisK_dim/P_dom"/>
</dbReference>
<organism evidence="15 16">
    <name type="scientific">Cryobacterium glucosi</name>
    <dbReference type="NCBI Taxonomy" id="1259175"/>
    <lineage>
        <taxon>Bacteria</taxon>
        <taxon>Bacillati</taxon>
        <taxon>Actinomycetota</taxon>
        <taxon>Actinomycetes</taxon>
        <taxon>Micrococcales</taxon>
        <taxon>Microbacteriaceae</taxon>
        <taxon>Cryobacterium</taxon>
    </lineage>
</organism>